<feature type="region of interest" description="Disordered" evidence="1">
    <location>
        <begin position="322"/>
        <end position="349"/>
    </location>
</feature>
<sequence length="349" mass="38146">MRGTTAKLEDLLASLASELEAVDQRHTIDSFGRLRASAVITGRLDYLSLAGWLPHLVVLSPNGTLSLFHITAQQFSKPAASISITHISSTSPATFDVLGSPTPSTSPTSDTITLRWGFRCPDYGTLDIWVKCVHRVLADPYPGLQPRRDPNHVSLDSEETVVQVEDPTSFVLDALSRDSMLQKARVNGSGSSGLDITLDKSGTGRRMSGYGVPLQRSRSVGVTVPPRRDELRKQAQPQPMPTVAVPRLARSTSYGHTIVAPTRISSPTGSEETLPGRSSPVELATDKNYNIPNRWELDATTLQNRKAWGNQAIKHRHIHPRTSSSAITVGSPGEKKKWAPFGQWFKKTK</sequence>
<name>A0A1Y2BFG0_9FUNG</name>
<reference evidence="2 3" key="1">
    <citation type="submission" date="2016-07" db="EMBL/GenBank/DDBJ databases">
        <title>Pervasive Adenine N6-methylation of Active Genes in Fungi.</title>
        <authorList>
            <consortium name="DOE Joint Genome Institute"/>
            <person name="Mondo S.J."/>
            <person name="Dannebaum R.O."/>
            <person name="Kuo R.C."/>
            <person name="Labutti K."/>
            <person name="Haridas S."/>
            <person name="Kuo A."/>
            <person name="Salamov A."/>
            <person name="Ahrendt S.R."/>
            <person name="Lipzen A."/>
            <person name="Sullivan W."/>
            <person name="Andreopoulos W.B."/>
            <person name="Clum A."/>
            <person name="Lindquist E."/>
            <person name="Daum C."/>
            <person name="Ramamoorthy G.K."/>
            <person name="Gryganskyi A."/>
            <person name="Culley D."/>
            <person name="Magnuson J.K."/>
            <person name="James T.Y."/>
            <person name="O'Malley M.A."/>
            <person name="Stajich J.E."/>
            <person name="Spatafora J.W."/>
            <person name="Visel A."/>
            <person name="Grigoriev I.V."/>
        </authorList>
    </citation>
    <scope>NUCLEOTIDE SEQUENCE [LARGE SCALE GENOMIC DNA]</scope>
    <source>
        <strain evidence="2 3">JEL800</strain>
    </source>
</reference>
<dbReference type="AlphaFoldDB" id="A0A1Y2BFG0"/>
<organism evidence="2 3">
    <name type="scientific">Rhizoclosmatium globosum</name>
    <dbReference type="NCBI Taxonomy" id="329046"/>
    <lineage>
        <taxon>Eukaryota</taxon>
        <taxon>Fungi</taxon>
        <taxon>Fungi incertae sedis</taxon>
        <taxon>Chytridiomycota</taxon>
        <taxon>Chytridiomycota incertae sedis</taxon>
        <taxon>Chytridiomycetes</taxon>
        <taxon>Chytridiales</taxon>
        <taxon>Chytriomycetaceae</taxon>
        <taxon>Rhizoclosmatium</taxon>
    </lineage>
</organism>
<evidence type="ECO:0000313" key="3">
    <source>
        <dbReference type="Proteomes" id="UP000193642"/>
    </source>
</evidence>
<proteinExistence type="predicted"/>
<feature type="region of interest" description="Disordered" evidence="1">
    <location>
        <begin position="196"/>
        <end position="224"/>
    </location>
</feature>
<gene>
    <name evidence="2" type="ORF">BCR33DRAFT_791457</name>
</gene>
<evidence type="ECO:0000256" key="1">
    <source>
        <dbReference type="SAM" id="MobiDB-lite"/>
    </source>
</evidence>
<evidence type="ECO:0008006" key="4">
    <source>
        <dbReference type="Google" id="ProtNLM"/>
    </source>
</evidence>
<keyword evidence="3" id="KW-1185">Reference proteome</keyword>
<accession>A0A1Y2BFG0</accession>
<evidence type="ECO:0000313" key="2">
    <source>
        <dbReference type="EMBL" id="ORY33227.1"/>
    </source>
</evidence>
<protein>
    <recommendedName>
        <fullName evidence="4">PH domain-containing protein</fullName>
    </recommendedName>
</protein>
<comment type="caution">
    <text evidence="2">The sequence shown here is derived from an EMBL/GenBank/DDBJ whole genome shotgun (WGS) entry which is preliminary data.</text>
</comment>
<dbReference type="EMBL" id="MCGO01000068">
    <property type="protein sequence ID" value="ORY33227.1"/>
    <property type="molecule type" value="Genomic_DNA"/>
</dbReference>
<feature type="region of interest" description="Disordered" evidence="1">
    <location>
        <begin position="260"/>
        <end position="283"/>
    </location>
</feature>
<dbReference type="Proteomes" id="UP000193642">
    <property type="component" value="Unassembled WGS sequence"/>
</dbReference>